<evidence type="ECO:0000259" key="15">
    <source>
        <dbReference type="PROSITE" id="PS51117"/>
    </source>
</evidence>
<dbReference type="Pfam" id="PF00054">
    <property type="entry name" value="Laminin_G_1"/>
    <property type="match status" value="1"/>
</dbReference>
<feature type="disulfide bond" evidence="11">
    <location>
        <begin position="1103"/>
        <end position="1112"/>
    </location>
</feature>
<feature type="disulfide bond" evidence="11">
    <location>
        <begin position="1031"/>
        <end position="1048"/>
    </location>
</feature>
<feature type="disulfide bond" evidence="11">
    <location>
        <begin position="1029"/>
        <end position="1041"/>
    </location>
</feature>
<dbReference type="CDD" id="cd00110">
    <property type="entry name" value="LamG"/>
    <property type="match status" value="1"/>
</dbReference>
<dbReference type="GO" id="GO:0009888">
    <property type="term" value="P:tissue development"/>
    <property type="evidence" value="ECO:0007669"/>
    <property type="project" value="TreeGrafter"/>
</dbReference>
<evidence type="ECO:0000256" key="12">
    <source>
        <dbReference type="SAM" id="Coils"/>
    </source>
</evidence>
<keyword evidence="16" id="KW-1185">Reference proteome</keyword>
<dbReference type="Pfam" id="PF24973">
    <property type="entry name" value="EGF_LMN_ATRN"/>
    <property type="match status" value="2"/>
</dbReference>
<feature type="domain" description="Laminin EGF-like" evidence="13">
    <location>
        <begin position="1029"/>
        <end position="1074"/>
    </location>
</feature>
<dbReference type="InterPro" id="IPR013320">
    <property type="entry name" value="ConA-like_dom_sf"/>
</dbReference>
<comment type="caution">
    <text evidence="11">Lacks conserved residue(s) required for the propagation of feature annotation.</text>
</comment>
<evidence type="ECO:0000256" key="8">
    <source>
        <dbReference type="ARBA" id="ARBA00023180"/>
    </source>
</evidence>
<dbReference type="Pfam" id="PF00052">
    <property type="entry name" value="Laminin_B"/>
    <property type="match status" value="2"/>
</dbReference>
<dbReference type="Proteomes" id="UP000887566">
    <property type="component" value="Unplaced"/>
</dbReference>
<feature type="disulfide bond" evidence="11">
    <location>
        <begin position="1050"/>
        <end position="1059"/>
    </location>
</feature>
<evidence type="ECO:0000256" key="3">
    <source>
        <dbReference type="ARBA" id="ARBA00022530"/>
    </source>
</evidence>
<dbReference type="InterPro" id="IPR000742">
    <property type="entry name" value="EGF"/>
</dbReference>
<dbReference type="InterPro" id="IPR000034">
    <property type="entry name" value="Laminin_IV"/>
</dbReference>
<dbReference type="PANTHER" id="PTHR10574:SF444">
    <property type="entry name" value="BASEMENT MEMBRANE-SPECIFIC HEPARAN SULFATE PROTEOGLYCAN CORE PROTEIN"/>
    <property type="match status" value="1"/>
</dbReference>
<dbReference type="WBParaSite" id="PSAMB.scaffold5105size12639.g25905.t1">
    <property type="protein sequence ID" value="PSAMB.scaffold5105size12639.g25905.t1"/>
    <property type="gene ID" value="PSAMB.scaffold5105size12639.g25905"/>
</dbReference>
<dbReference type="InterPro" id="IPR056863">
    <property type="entry name" value="LMN_ATRN_NET-like_EGF"/>
</dbReference>
<dbReference type="PROSITE" id="PS51117">
    <property type="entry name" value="LAMININ_NTER"/>
    <property type="match status" value="1"/>
</dbReference>
<feature type="disulfide bond" evidence="11">
    <location>
        <begin position="809"/>
        <end position="818"/>
    </location>
</feature>
<dbReference type="PROSITE" id="PS50027">
    <property type="entry name" value="EGF_LAM_2"/>
    <property type="match status" value="11"/>
</dbReference>
<feature type="disulfide bond" evidence="11">
    <location>
        <begin position="934"/>
        <end position="946"/>
    </location>
</feature>
<evidence type="ECO:0000259" key="13">
    <source>
        <dbReference type="PROSITE" id="PS50027"/>
    </source>
</evidence>
<dbReference type="FunFam" id="2.10.25.10:FF:000512">
    <property type="entry name" value="Laminin subunit alpha 1"/>
    <property type="match status" value="1"/>
</dbReference>
<dbReference type="Gene3D" id="2.60.120.260">
    <property type="entry name" value="Galactose-binding domain-like"/>
    <property type="match status" value="1"/>
</dbReference>
<feature type="disulfide bond" evidence="11">
    <location>
        <begin position="1494"/>
        <end position="1506"/>
    </location>
</feature>
<dbReference type="PROSITE" id="PS51115">
    <property type="entry name" value="LAMININ_IVA"/>
    <property type="match status" value="2"/>
</dbReference>
<evidence type="ECO:0000256" key="2">
    <source>
        <dbReference type="ARBA" id="ARBA00022525"/>
    </source>
</evidence>
<feature type="disulfide bond" evidence="11">
    <location>
        <begin position="359"/>
        <end position="368"/>
    </location>
</feature>
<feature type="domain" description="Laminin EGF-like" evidence="13">
    <location>
        <begin position="884"/>
        <end position="933"/>
    </location>
</feature>
<feature type="coiled-coil region" evidence="12">
    <location>
        <begin position="2050"/>
        <end position="2112"/>
    </location>
</feature>
<dbReference type="FunFam" id="2.10.25.10:FF:000067">
    <property type="entry name" value="Laminin subunit gamma 1"/>
    <property type="match status" value="1"/>
</dbReference>
<dbReference type="Pfam" id="PF00055">
    <property type="entry name" value="Laminin_N"/>
    <property type="match status" value="1"/>
</dbReference>
<feature type="disulfide bond" evidence="11">
    <location>
        <begin position="1496"/>
        <end position="1513"/>
    </location>
</feature>
<dbReference type="GO" id="GO:0009887">
    <property type="term" value="P:animal organ morphogenesis"/>
    <property type="evidence" value="ECO:0007669"/>
    <property type="project" value="TreeGrafter"/>
</dbReference>
<dbReference type="SMART" id="SM00180">
    <property type="entry name" value="EGF_Lam"/>
    <property type="match status" value="17"/>
</dbReference>
<feature type="domain" description="Laminin EGF-like" evidence="13">
    <location>
        <begin position="835"/>
        <end position="883"/>
    </location>
</feature>
<dbReference type="PANTHER" id="PTHR10574">
    <property type="entry name" value="NETRIN/LAMININ-RELATED"/>
    <property type="match status" value="1"/>
</dbReference>
<dbReference type="PROSITE" id="PS00022">
    <property type="entry name" value="EGF_1"/>
    <property type="match status" value="1"/>
</dbReference>
<feature type="domain" description="Laminin N-terminal" evidence="15">
    <location>
        <begin position="1"/>
        <end position="156"/>
    </location>
</feature>
<dbReference type="FunFam" id="2.10.25.10:FF:000105">
    <property type="entry name" value="laminin subunit gamma-1"/>
    <property type="match status" value="1"/>
</dbReference>
<dbReference type="FunFam" id="2.10.25.10:FF:000130">
    <property type="entry name" value="Laminin subunit beta 1"/>
    <property type="match status" value="1"/>
</dbReference>
<keyword evidence="12" id="KW-0175">Coiled coil</keyword>
<feature type="disulfide bond" evidence="11">
    <location>
        <begin position="1515"/>
        <end position="1524"/>
    </location>
</feature>
<dbReference type="FunFam" id="2.10.25.10:FF:000033">
    <property type="entry name" value="Laminin subunit alpha 2"/>
    <property type="match status" value="1"/>
</dbReference>
<feature type="domain" description="Laminin IV type A" evidence="14">
    <location>
        <begin position="1144"/>
        <end position="1343"/>
    </location>
</feature>
<dbReference type="SMART" id="SM00281">
    <property type="entry name" value="LamB"/>
    <property type="match status" value="2"/>
</dbReference>
<dbReference type="SMART" id="SM00282">
    <property type="entry name" value="LamG"/>
    <property type="match status" value="1"/>
</dbReference>
<comment type="subcellular location">
    <subcellularLocation>
        <location evidence="1">Secreted</location>
        <location evidence="1">Extracellular space</location>
        <location evidence="1">Extracellular matrix</location>
        <location evidence="1">Basement membrane</location>
    </subcellularLocation>
</comment>
<feature type="disulfide bond" evidence="11">
    <location>
        <begin position="638"/>
        <end position="647"/>
    </location>
</feature>
<dbReference type="Gene3D" id="2.10.25.10">
    <property type="entry name" value="Laminin"/>
    <property type="match status" value="16"/>
</dbReference>
<dbReference type="FunFam" id="2.10.25.10:FF:000580">
    <property type="entry name" value="Wing blister, isoform B"/>
    <property type="match status" value="1"/>
</dbReference>
<keyword evidence="9 11" id="KW-0424">Laminin EGF-like domain</keyword>
<keyword evidence="6" id="KW-0084">Basement membrane</keyword>
<dbReference type="SMART" id="SM00136">
    <property type="entry name" value="LamNT"/>
    <property type="match status" value="1"/>
</dbReference>
<keyword evidence="5" id="KW-0677">Repeat</keyword>
<dbReference type="InterPro" id="IPR050440">
    <property type="entry name" value="Laminin/Netrin_ECM"/>
</dbReference>
<evidence type="ECO:0000313" key="16">
    <source>
        <dbReference type="Proteomes" id="UP000887566"/>
    </source>
</evidence>
<feature type="disulfide bond" evidence="11">
    <location>
        <begin position="788"/>
        <end position="800"/>
    </location>
</feature>
<keyword evidence="2" id="KW-0964">Secreted</keyword>
<dbReference type="SMART" id="SM00181">
    <property type="entry name" value="EGF"/>
    <property type="match status" value="13"/>
</dbReference>
<dbReference type="FunFam" id="2.10.25.10:FF:000074">
    <property type="entry name" value="Laminin subunit alpha"/>
    <property type="match status" value="1"/>
</dbReference>
<evidence type="ECO:0000256" key="11">
    <source>
        <dbReference type="PROSITE-ProRule" id="PRU00460"/>
    </source>
</evidence>
<dbReference type="FunFam" id="2.10.25.10:FF:000106">
    <property type="entry name" value="Heparan sulfate proteoglycan 2"/>
    <property type="match status" value="1"/>
</dbReference>
<feature type="domain" description="Laminin EGF-like" evidence="13">
    <location>
        <begin position="1494"/>
        <end position="1547"/>
    </location>
</feature>
<organism evidence="16 17">
    <name type="scientific">Plectus sambesii</name>
    <dbReference type="NCBI Taxonomy" id="2011161"/>
    <lineage>
        <taxon>Eukaryota</taxon>
        <taxon>Metazoa</taxon>
        <taxon>Ecdysozoa</taxon>
        <taxon>Nematoda</taxon>
        <taxon>Chromadorea</taxon>
        <taxon>Plectida</taxon>
        <taxon>Plectina</taxon>
        <taxon>Plectoidea</taxon>
        <taxon>Plectidae</taxon>
        <taxon>Plectus</taxon>
    </lineage>
</organism>
<feature type="disulfide bond" evidence="11">
    <location>
        <begin position="1406"/>
        <end position="1415"/>
    </location>
</feature>
<feature type="domain" description="Laminin EGF-like" evidence="13">
    <location>
        <begin position="1387"/>
        <end position="1436"/>
    </location>
</feature>
<evidence type="ECO:0000256" key="4">
    <source>
        <dbReference type="ARBA" id="ARBA00022729"/>
    </source>
</evidence>
<evidence type="ECO:0000256" key="9">
    <source>
        <dbReference type="ARBA" id="ARBA00023292"/>
    </source>
</evidence>
<dbReference type="SUPFAM" id="SSF49899">
    <property type="entry name" value="Concanavalin A-like lectins/glucanases"/>
    <property type="match status" value="1"/>
</dbReference>
<evidence type="ECO:0000256" key="5">
    <source>
        <dbReference type="ARBA" id="ARBA00022737"/>
    </source>
</evidence>
<feature type="domain" description="Laminin EGF-like" evidence="13">
    <location>
        <begin position="339"/>
        <end position="388"/>
    </location>
</feature>
<dbReference type="InterPro" id="IPR002049">
    <property type="entry name" value="LE_dom"/>
</dbReference>
<evidence type="ECO:0000256" key="6">
    <source>
        <dbReference type="ARBA" id="ARBA00022869"/>
    </source>
</evidence>
<dbReference type="FunFam" id="2.10.25.10:FF:000242">
    <property type="entry name" value="Laminin subunit alpha 1"/>
    <property type="match status" value="1"/>
</dbReference>
<evidence type="ECO:0000256" key="10">
    <source>
        <dbReference type="ARBA" id="ARBA00065619"/>
    </source>
</evidence>
<dbReference type="Pfam" id="PF00053">
    <property type="entry name" value="EGF_laminin"/>
    <property type="match status" value="13"/>
</dbReference>
<evidence type="ECO:0000259" key="14">
    <source>
        <dbReference type="PROSITE" id="PS51115"/>
    </source>
</evidence>
<keyword evidence="8" id="KW-0325">Glycoprotein</keyword>
<feature type="domain" description="Laminin EGF-like" evidence="13">
    <location>
        <begin position="1075"/>
        <end position="1132"/>
    </location>
</feature>
<feature type="disulfide bond" evidence="11">
    <location>
        <begin position="936"/>
        <end position="953"/>
    </location>
</feature>
<keyword evidence="4" id="KW-0732">Signal</keyword>
<protein>
    <submittedName>
        <fullName evidence="17">Laminin subunit alpha-2</fullName>
    </submittedName>
</protein>
<name>A0A914WRB5_9BILA</name>
<comment type="subunit">
    <text evidence="10">Laminin is a complex glycoprotein, consisting of three different polypeptide chains (alpha, beta, gamma), which are bound to each other by disulfide bonds into a cross-shaped molecule comprising one long and three short arms with globules at each end.</text>
</comment>
<evidence type="ECO:0000256" key="1">
    <source>
        <dbReference type="ARBA" id="ARBA00004302"/>
    </source>
</evidence>
<feature type="disulfide bond" evidence="11">
    <location>
        <begin position="284"/>
        <end position="296"/>
    </location>
</feature>
<keyword evidence="7 11" id="KW-1015">Disulfide bond</keyword>
<sequence>HYQVAYVIVKSAIAPRPGTWVLERSLDGVEYKPWQYFVTEDLECMRSFGIPATTGVPRFKTDDEVICTSFFSKLDPIENGEVHTSLVNGRPGITGPSEALQNFTRARYVRLRLQKLRTLNADLMIISRRVNTTSRIDQSVTRRYFYAIKDISIGGQCICYGHAERCPSDPVTGQLRCECRHNTCGESCDRCCPLFNQLPWRQGTNTENNVCQACQCHSHATECVYDAEIERLGLSVTPEGIFEGGGKCVECMHNTEGINCEKCKPLYFRPSGVSHYREDACRACDCDLLGSVDGNCIRDDTSAVNGLKPGDCVCKPGFGGRRCERCAAGYRNHPKCEPCPCNQAGSVNFDTCEEDSCVCKSNVEGLYCDRCKPGTINLDVNNPLGCQPCFCFGVSDQCSEYPWGKGEIRQMLGWKLTDSYAQRAVAPNHESGDFLMFNVNDTEHRSLYYWRAPKEFTGNLLNSYAGTLQYYVYFVPGRHGEIVGQADVVIEGNGIKIEHYSQQQFFGRENISMHVKMHESDRWYNSQTRRPVDKREFMRALAKVEVFLVRAMYHQEQVQSSIYGLSLDVATADSDSEHKMKSVEKCTCPDTFTGDSCESCIAGYRRVNDQIFEGTCEKCECQDHSQTCDPFTGHCLDCQHNTTGRRCENCQPGHYGNPSLGGQLGACRPCGCPLTNPENNFSPSCSLAALVSGGAPSTDDYVCTACEPGYQGNKCEMCADGYFGDPTAVNGSCEVCNCNDNVDAMGIGNCDSTTGRCLKCIGYTTGDHCELCKENHYGSALAHSCHPCNCHVRGSVAPDCDNVTGVCECNEFYQGQQCSQCVDGHGDIENGCPACACNVTGSTDSTQCNEVSGQCSCKPGVFGKHCDSCRTGYFNFTERGCQFCQCSADGSVDDGSCNNVTGQCICREHVEGTSCSECEKGFFNITSGEGCQSCECDAVGSDGGECDIRSGQCRCRPGVTGVKCDKCAPNHYGLDESGCKQCQKCPAPGHVCDPVSGDCVCPPNTVGEMCENCTENAWNHHPLKGCQACECNSEGAVGASCNLFTGQCTCRDEYVGQKCDMCTHGHFNFPTCEKCLCNVAGTDPSSCNADGVCLCDEKGQCPCKKNVQGLKCDQCTAQSFSLEKANPSGCTDCFCFSHTNFCVQSSYVWQQIYAADRRAAFEQPWEYYTERHGLRLLKEHPANFNSYPTDATPLYWPLPRHLLGDRIASYNGFIRFKVSNDDNRRGISPVRPEEQYFRYYPMVVLVGNERIILEYFPDKIADDGKYRVRLREDAWRSRSSPDIPLSRKQLMVALQNVQSIYIRATYNYHGEGDAASINEVSLDVAVWDNTTDVVNTTAIGVETCGDCPQGYSGMSCQNPAEGYCRHRKPDYLNSEDDFALIGWSEACACHGHSTTCDPENCRCTNCEHNTFGDYCQYCMPGFHGDARDGQPGDCKKCACPLVDNSFSDTCRPVPDGRGYVCDACKPGYTGLYCERCVDGYFGNPNVTGGFCGRCDCHPDGSLNGRCDVVTGQCECRAGVTGRDCSMCQARHAFMGGVCTSCDQGCTKELMIMVDELEAELSVQNFTGLVPIPWKRLNNTDKATTDLRAFLDGIKVGESGAKELIGTLGDSAAHKYLAEARGVVDQAKFVLERVNKSQGTVNELISQASDVNTLSNNIYRKATDLVNQLRHFTSFGGGKRPSTTVETWLVEAREHLEQTKVRDVHIDKRYNRATVEVEKAKELLKKILSRKLNDTTFEILLDQLKNVSESVEDYRDTVWDSARADTNSATKVSQVSEKSLHQYKKVVATISDLLAEAKDALTESENSVAGAKNDMLLNMYDDYREMNETLVPNLQEAADKAGMTADQHAQLTNEYRVKYAQQSQIHADKLQVDASRLQNSFRATKVAAENPIAASNAYADIVGALKNATDASVSAKKAADAAFELASSDSDDSMVQMAEVSLNDSMALHSDARKLSAQGVSDLEEKREGFKTRLGNVNEDIIAGRKREDDIRDQYQTFDDQHDRMDGVMEVAQSADTRATETKTEVDKLAGDIDAMSQHVSKLKEFTGEGIRDVTDKVKEAGQEVRSAQERLQAVQTQANKNNELVDTLGDDLTILKEKIKEAREKASRIRISVKSNEDNQGLCRRSFVSPASPTPSNVISVKYRPVRDVFDSLIFITKTKSRRTQPSEHMALELRQQRIVFHWNVGGGNRMITNTFPITYIPQSARNTWYQIDVKRKGDSAMLTVAKKQTLPGDEPKDVDKEPIAVEHAFQGDGHVIFNTDPGETLLSLGSEVDLDALGIETRDFHGVVGELSVDEQTLPLWGFSDSNSQCEGAVSPAAAGSSSGHMFRDGYAEVQMSLTERPTDSMITVFFTAYSPDGLIYFRGSQ</sequence>
<dbReference type="GO" id="GO:0005604">
    <property type="term" value="C:basement membrane"/>
    <property type="evidence" value="ECO:0007669"/>
    <property type="project" value="UniProtKB-SubCell"/>
</dbReference>
<proteinExistence type="predicted"/>
<dbReference type="PROSITE" id="PS01248">
    <property type="entry name" value="EGF_LAM_1"/>
    <property type="match status" value="6"/>
</dbReference>
<dbReference type="PRINTS" id="PR00011">
    <property type="entry name" value="EGFLAMININ"/>
</dbReference>
<dbReference type="FunFam" id="2.10.25.10:FF:000069">
    <property type="entry name" value="Laminin subunit alpha 1"/>
    <property type="match status" value="1"/>
</dbReference>
<dbReference type="SUPFAM" id="SSF57196">
    <property type="entry name" value="EGF/Laminin"/>
    <property type="match status" value="13"/>
</dbReference>
<dbReference type="InterPro" id="IPR008211">
    <property type="entry name" value="Laminin_N"/>
</dbReference>
<feature type="disulfide bond" evidence="11">
    <location>
        <begin position="314"/>
        <end position="323"/>
    </location>
</feature>
<feature type="disulfide bond" evidence="11">
    <location>
        <begin position="857"/>
        <end position="866"/>
    </location>
</feature>
<dbReference type="FunFam" id="2.10.25.10:FF:000189">
    <property type="entry name" value="Laminin subunit alpha 2"/>
    <property type="match status" value="1"/>
</dbReference>
<dbReference type="CDD" id="cd00055">
    <property type="entry name" value="EGF_Lam"/>
    <property type="match status" value="16"/>
</dbReference>
<feature type="disulfide bond" evidence="11">
    <location>
        <begin position="955"/>
        <end position="964"/>
    </location>
</feature>
<accession>A0A914WRB5</accession>
<feature type="disulfide bond" evidence="11">
    <location>
        <begin position="906"/>
        <end position="915"/>
    </location>
</feature>
<feature type="domain" description="Laminin EGF-like" evidence="13">
    <location>
        <begin position="284"/>
        <end position="338"/>
    </location>
</feature>
<dbReference type="InterPro" id="IPR001791">
    <property type="entry name" value="Laminin_G"/>
</dbReference>
<dbReference type="FunFam" id="2.10.25.10:FF:000209">
    <property type="entry name" value="Laminin subunit alpha 5"/>
    <property type="match status" value="1"/>
</dbReference>
<feature type="domain" description="Laminin EGF-like" evidence="13">
    <location>
        <begin position="788"/>
        <end position="834"/>
    </location>
</feature>
<evidence type="ECO:0000256" key="7">
    <source>
        <dbReference type="ARBA" id="ARBA00023157"/>
    </source>
</evidence>
<feature type="domain" description="Laminin IV type A" evidence="14">
    <location>
        <begin position="409"/>
        <end position="585"/>
    </location>
</feature>
<feature type="disulfide bond" evidence="11">
    <location>
        <begin position="790"/>
        <end position="807"/>
    </location>
</feature>
<dbReference type="Gene3D" id="2.60.120.200">
    <property type="match status" value="1"/>
</dbReference>
<feature type="domain" description="Laminin EGF-like" evidence="13">
    <location>
        <begin position="934"/>
        <end position="981"/>
    </location>
</feature>
<evidence type="ECO:0000313" key="17">
    <source>
        <dbReference type="WBParaSite" id="PSAMB.scaffold5105size12639.g25905.t1"/>
    </source>
</evidence>
<keyword evidence="3" id="KW-0272">Extracellular matrix</keyword>
<feature type="domain" description="Laminin EGF-like" evidence="13">
    <location>
        <begin position="619"/>
        <end position="669"/>
    </location>
</feature>
<feature type="disulfide bond" evidence="11">
    <location>
        <begin position="1075"/>
        <end position="1087"/>
    </location>
</feature>
<reference evidence="17" key="1">
    <citation type="submission" date="2022-11" db="UniProtKB">
        <authorList>
            <consortium name="WormBaseParasite"/>
        </authorList>
    </citation>
    <scope>IDENTIFICATION</scope>
</reference>